<organism evidence="1 4">
    <name type="scientific">Leptospira kmetyi</name>
    <dbReference type="NCBI Taxonomy" id="408139"/>
    <lineage>
        <taxon>Bacteria</taxon>
        <taxon>Pseudomonadati</taxon>
        <taxon>Spirochaetota</taxon>
        <taxon>Spirochaetia</taxon>
        <taxon>Leptospirales</taxon>
        <taxon>Leptospiraceae</taxon>
        <taxon>Leptospira</taxon>
    </lineage>
</organism>
<sequence length="124" mass="13792">MKQYILIFLMIPILFCQKDKEEYEKDQTIRLLAGAFNETRSDCVYCTDTQAFQGNCSCFTNIPVWSCQGRSAGRQKSNSVKVSCADLTSKGVWTDDPESSGAKSCSYLTCPPEAYRAAFTPDGI</sequence>
<proteinExistence type="predicted"/>
<evidence type="ECO:0008006" key="5">
    <source>
        <dbReference type="Google" id="ProtNLM"/>
    </source>
</evidence>
<dbReference type="Proteomes" id="UP000231919">
    <property type="component" value="Unassembled WGS sequence"/>
</dbReference>
<keyword evidence="3" id="KW-1185">Reference proteome</keyword>
<name>A0A5F1XUB7_9LEPT</name>
<evidence type="ECO:0000313" key="1">
    <source>
        <dbReference type="EMBL" id="AYV56733.1"/>
    </source>
</evidence>
<dbReference type="RefSeq" id="WP_100754830.1">
    <property type="nucleotide sequence ID" value="NZ_CP033614.1"/>
</dbReference>
<reference evidence="2 3" key="1">
    <citation type="submission" date="2017-07" db="EMBL/GenBank/DDBJ databases">
        <title>Leptospira spp. isolated from tropical soils.</title>
        <authorList>
            <person name="Thibeaux R."/>
            <person name="Iraola G."/>
            <person name="Ferres I."/>
            <person name="Bierque E."/>
            <person name="Girault D."/>
            <person name="Soupe-Gilbert M.-E."/>
            <person name="Picardeau M."/>
            <person name="Goarant C."/>
        </authorList>
    </citation>
    <scope>NUCLEOTIDE SEQUENCE [LARGE SCALE GENOMIC DNA]</scope>
    <source>
        <strain evidence="2 3">JW2-C-B1</strain>
    </source>
</reference>
<dbReference type="EMBL" id="CP033614">
    <property type="protein sequence ID" value="AYV56733.1"/>
    <property type="molecule type" value="Genomic_DNA"/>
</dbReference>
<reference evidence="1 4" key="2">
    <citation type="submission" date="2018-11" db="EMBL/GenBank/DDBJ databases">
        <title>Complete genome sequence of Leptospira kmetyi isolate LS 001/16 from soil sample associated with a leptospirosis patient in Kelantan.</title>
        <authorList>
            <person name="Muhammad Yusoff F."/>
            <person name="Muhammad Yusoff S."/>
            <person name="Ahmad M.N."/>
            <person name="Yusof N.Y."/>
            <person name="Aziah I."/>
        </authorList>
    </citation>
    <scope>NUCLEOTIDE SEQUENCE [LARGE SCALE GENOMIC DNA]</scope>
    <source>
        <strain evidence="1 4">LS 001/16</strain>
    </source>
</reference>
<evidence type="ECO:0000313" key="3">
    <source>
        <dbReference type="Proteomes" id="UP000231919"/>
    </source>
</evidence>
<evidence type="ECO:0000313" key="2">
    <source>
        <dbReference type="EMBL" id="PJZ31183.1"/>
    </source>
</evidence>
<dbReference type="KEGG" id="lkm:EFP84_15335"/>
<dbReference type="AlphaFoldDB" id="A0A5F1XUB7"/>
<protein>
    <recommendedName>
        <fullName evidence="5">Lipoprotein</fullName>
    </recommendedName>
</protein>
<dbReference type="EMBL" id="NPDP01000004">
    <property type="protein sequence ID" value="PJZ31183.1"/>
    <property type="molecule type" value="Genomic_DNA"/>
</dbReference>
<dbReference type="Proteomes" id="UP000276407">
    <property type="component" value="Chromosome 1"/>
</dbReference>
<gene>
    <name evidence="2" type="ORF">CH378_03005</name>
    <name evidence="1" type="ORF">EFP84_15335</name>
</gene>
<evidence type="ECO:0000313" key="4">
    <source>
        <dbReference type="Proteomes" id="UP000276407"/>
    </source>
</evidence>
<accession>A0A5F1XUB7</accession>